<feature type="domain" description="RRM" evidence="4">
    <location>
        <begin position="109"/>
        <end position="186"/>
    </location>
</feature>
<dbReference type="Pfam" id="PF00076">
    <property type="entry name" value="RRM_1"/>
    <property type="match status" value="2"/>
</dbReference>
<dbReference type="CDD" id="cd00590">
    <property type="entry name" value="RRM_SF"/>
    <property type="match status" value="1"/>
</dbReference>
<dbReference type="AlphaFoldDB" id="A0A1D6L663"/>
<evidence type="ECO:0000259" key="4">
    <source>
        <dbReference type="PROSITE" id="PS50102"/>
    </source>
</evidence>
<dbReference type="PROSITE" id="PS50102">
    <property type="entry name" value="RRM"/>
    <property type="match status" value="2"/>
</dbReference>
<reference evidence="5" key="1">
    <citation type="submission" date="2015-12" db="EMBL/GenBank/DDBJ databases">
        <title>Update maize B73 reference genome by single molecule sequencing technologies.</title>
        <authorList>
            <consortium name="Maize Genome Sequencing Project"/>
            <person name="Ware D."/>
        </authorList>
    </citation>
    <scope>NUCLEOTIDE SEQUENCE [LARGE SCALE GENOMIC DNA]</scope>
    <source>
        <tissue evidence="5">Seedling</tissue>
    </source>
</reference>
<keyword evidence="1" id="KW-0677">Repeat</keyword>
<dbReference type="eggNOG" id="KOG4205">
    <property type="taxonomic scope" value="Eukaryota"/>
</dbReference>
<evidence type="ECO:0000256" key="2">
    <source>
        <dbReference type="ARBA" id="ARBA00022884"/>
    </source>
</evidence>
<sequence length="251" mass="28524">MEKDNHDPPKIFIGGLPSRGITTRKLRSHFARYGNVVEAVAMEHPDGLGRGFGFVEYEDEAAVLRALDSRESVNHDTFFRCREVDVKRAEKKETISAQISATSNSNAGSKIFVGGLRDNITKDHLINYFGRFGTITDAVVMSDRQTGKARGFGFVTFDSKEATDEVLKDRFHYLNGIRVETKNAEPRDRRRYQNGHSYESTDMANGGMYSPPHGLPYVVPYSYYLAYPCPYPFHHTPFGTIHYGFMWNQMD</sequence>
<dbReference type="InParanoid" id="A0A1D6L663"/>
<name>A0A1D6L663_MAIZE</name>
<dbReference type="SMR" id="A0A1D6L663"/>
<accession>A0A1D6L663</accession>
<evidence type="ECO:0000313" key="5">
    <source>
        <dbReference type="EMBL" id="ONM09793.1"/>
    </source>
</evidence>
<dbReference type="STRING" id="4577.A0A1D6L663"/>
<keyword evidence="2 3" id="KW-0694">RNA-binding</keyword>
<dbReference type="FunFam" id="3.30.70.330:FF:002022">
    <property type="match status" value="1"/>
</dbReference>
<evidence type="ECO:0000256" key="1">
    <source>
        <dbReference type="ARBA" id="ARBA00022737"/>
    </source>
</evidence>
<dbReference type="EMBL" id="CM007647">
    <property type="protein sequence ID" value="ONM09793.1"/>
    <property type="molecule type" value="Genomic_DNA"/>
</dbReference>
<dbReference type="InterPro" id="IPR012677">
    <property type="entry name" value="Nucleotide-bd_a/b_plait_sf"/>
</dbReference>
<dbReference type="SUPFAM" id="SSF54928">
    <property type="entry name" value="RNA-binding domain, RBD"/>
    <property type="match status" value="2"/>
</dbReference>
<dbReference type="Gene3D" id="3.30.70.330">
    <property type="match status" value="2"/>
</dbReference>
<proteinExistence type="predicted"/>
<dbReference type="FunFam" id="3.30.70.330:FF:000679">
    <property type="entry name" value="Heterogeneous nuclear ribonucleoprotein A1"/>
    <property type="match status" value="1"/>
</dbReference>
<dbReference type="InterPro" id="IPR035979">
    <property type="entry name" value="RBD_domain_sf"/>
</dbReference>
<evidence type="ECO:0000256" key="3">
    <source>
        <dbReference type="PROSITE-ProRule" id="PRU00176"/>
    </source>
</evidence>
<dbReference type="PANTHER" id="PTHR48032">
    <property type="entry name" value="RNA-BINDING PROTEIN MUSASHI HOMOLOG RBP6"/>
    <property type="match status" value="1"/>
</dbReference>
<organism evidence="5">
    <name type="scientific">Zea mays</name>
    <name type="common">Maize</name>
    <dbReference type="NCBI Taxonomy" id="4577"/>
    <lineage>
        <taxon>Eukaryota</taxon>
        <taxon>Viridiplantae</taxon>
        <taxon>Streptophyta</taxon>
        <taxon>Embryophyta</taxon>
        <taxon>Tracheophyta</taxon>
        <taxon>Spermatophyta</taxon>
        <taxon>Magnoliopsida</taxon>
        <taxon>Liliopsida</taxon>
        <taxon>Poales</taxon>
        <taxon>Poaceae</taxon>
        <taxon>PACMAD clade</taxon>
        <taxon>Panicoideae</taxon>
        <taxon>Andropogonodae</taxon>
        <taxon>Andropogoneae</taxon>
        <taxon>Tripsacinae</taxon>
        <taxon>Zea</taxon>
    </lineage>
</organism>
<feature type="domain" description="RRM" evidence="4">
    <location>
        <begin position="9"/>
        <end position="91"/>
    </location>
</feature>
<dbReference type="PANTHER" id="PTHR48032:SF12">
    <property type="entry name" value="RRM DOMAIN-CONTAINING PROTEIN"/>
    <property type="match status" value="1"/>
</dbReference>
<dbReference type="SMART" id="SM00360">
    <property type="entry name" value="RRM"/>
    <property type="match status" value="2"/>
</dbReference>
<dbReference type="PaxDb" id="4577-GRMZM2G456186_P01"/>
<protein>
    <submittedName>
        <fullName evidence="5">RNA-binding protein 1</fullName>
    </submittedName>
</protein>
<gene>
    <name evidence="5" type="ORF">ZEAMMB73_Zm00001d034201</name>
</gene>
<dbReference type="GO" id="GO:0003723">
    <property type="term" value="F:RNA binding"/>
    <property type="evidence" value="ECO:0007669"/>
    <property type="project" value="UniProtKB-UniRule"/>
</dbReference>
<dbReference type="OMA" id="TKETHHE"/>
<dbReference type="InterPro" id="IPR000504">
    <property type="entry name" value="RRM_dom"/>
</dbReference>